<dbReference type="InterPro" id="IPR017937">
    <property type="entry name" value="Thioredoxin_CS"/>
</dbReference>
<name>A0A1W1E277_9ZZZZ</name>
<dbReference type="GO" id="GO:0016209">
    <property type="term" value="F:antioxidant activity"/>
    <property type="evidence" value="ECO:0007669"/>
    <property type="project" value="InterPro"/>
</dbReference>
<dbReference type="EMBL" id="FPHZ01000091">
    <property type="protein sequence ID" value="SFV87826.1"/>
    <property type="molecule type" value="Genomic_DNA"/>
</dbReference>
<dbReference type="InterPro" id="IPR013766">
    <property type="entry name" value="Thioredoxin_domain"/>
</dbReference>
<dbReference type="SUPFAM" id="SSF52833">
    <property type="entry name" value="Thioredoxin-like"/>
    <property type="match status" value="1"/>
</dbReference>
<evidence type="ECO:0000259" key="1">
    <source>
        <dbReference type="PROSITE" id="PS51352"/>
    </source>
</evidence>
<dbReference type="InterPro" id="IPR000866">
    <property type="entry name" value="AhpC/TSA"/>
</dbReference>
<dbReference type="AlphaFoldDB" id="A0A1W1E277"/>
<dbReference type="PANTHER" id="PTHR42852:SF13">
    <property type="entry name" value="PROTEIN DIPZ"/>
    <property type="match status" value="1"/>
</dbReference>
<organism evidence="2">
    <name type="scientific">hydrothermal vent metagenome</name>
    <dbReference type="NCBI Taxonomy" id="652676"/>
    <lineage>
        <taxon>unclassified sequences</taxon>
        <taxon>metagenomes</taxon>
        <taxon>ecological metagenomes</taxon>
    </lineage>
</organism>
<evidence type="ECO:0000313" key="2">
    <source>
        <dbReference type="EMBL" id="SFV87826.1"/>
    </source>
</evidence>
<protein>
    <submittedName>
        <fullName evidence="2">Cytochrome c-type biogenesis protein CcmG/DsbE, thiol:disulfide oxidoreductase</fullName>
    </submittedName>
</protein>
<dbReference type="InterPro" id="IPR036249">
    <property type="entry name" value="Thioredoxin-like_sf"/>
</dbReference>
<accession>A0A1W1E277</accession>
<feature type="domain" description="Thioredoxin" evidence="1">
    <location>
        <begin position="35"/>
        <end position="173"/>
    </location>
</feature>
<reference evidence="2" key="1">
    <citation type="submission" date="2016-10" db="EMBL/GenBank/DDBJ databases">
        <authorList>
            <person name="de Groot N.N."/>
        </authorList>
    </citation>
    <scope>NUCLEOTIDE SEQUENCE</scope>
</reference>
<dbReference type="PROSITE" id="PS00194">
    <property type="entry name" value="THIOREDOXIN_1"/>
    <property type="match status" value="1"/>
</dbReference>
<sequence length="173" mass="19737">MYAFKSLIMKKILIILALTFSLGTVQAFSLDSLFAKKTIQLAEFSVTDIKGKTYNNHTVKGKYLVVNFWATWCPPCLKEIPDFVDFYSEYSDRVEILGMNYEKADKEKVIDFIDSFMVNYPIILDNKTNKPAFQKFGEVIGMPTTFVYAPDGALIKYYEGAIDMQTLKKSIGL</sequence>
<dbReference type="PANTHER" id="PTHR42852">
    <property type="entry name" value="THIOL:DISULFIDE INTERCHANGE PROTEIN DSBE"/>
    <property type="match status" value="1"/>
</dbReference>
<gene>
    <name evidence="2" type="ORF">MNB_SUP05-SYMBIONT-5-188</name>
</gene>
<dbReference type="GO" id="GO:0016491">
    <property type="term" value="F:oxidoreductase activity"/>
    <property type="evidence" value="ECO:0007669"/>
    <property type="project" value="InterPro"/>
</dbReference>
<dbReference type="Pfam" id="PF00578">
    <property type="entry name" value="AhpC-TSA"/>
    <property type="match status" value="1"/>
</dbReference>
<dbReference type="CDD" id="cd02966">
    <property type="entry name" value="TlpA_like_family"/>
    <property type="match status" value="1"/>
</dbReference>
<proteinExistence type="predicted"/>
<dbReference type="InterPro" id="IPR050553">
    <property type="entry name" value="Thioredoxin_ResA/DsbE_sf"/>
</dbReference>
<dbReference type="PROSITE" id="PS51352">
    <property type="entry name" value="THIOREDOXIN_2"/>
    <property type="match status" value="1"/>
</dbReference>
<dbReference type="Gene3D" id="3.40.30.10">
    <property type="entry name" value="Glutaredoxin"/>
    <property type="match status" value="1"/>
</dbReference>